<reference evidence="11" key="1">
    <citation type="journal article" date="2019" name="Int. J. Syst. Evol. Microbiol.">
        <title>The Global Catalogue of Microorganisms (GCM) 10K type strain sequencing project: providing services to taxonomists for standard genome sequencing and annotation.</title>
        <authorList>
            <consortium name="The Broad Institute Genomics Platform"/>
            <consortium name="The Broad Institute Genome Sequencing Center for Infectious Disease"/>
            <person name="Wu L."/>
            <person name="Ma J."/>
        </authorList>
    </citation>
    <scope>NUCLEOTIDE SEQUENCE [LARGE SCALE GENOMIC DNA]</scope>
    <source>
        <strain evidence="11">NBRC 113072</strain>
    </source>
</reference>
<dbReference type="InterPro" id="IPR037294">
    <property type="entry name" value="ABC_BtuC-like"/>
</dbReference>
<dbReference type="SUPFAM" id="SSF81345">
    <property type="entry name" value="ABC transporter involved in vitamin B12 uptake, BtuC"/>
    <property type="match status" value="1"/>
</dbReference>
<proteinExistence type="inferred from homology"/>
<dbReference type="InterPro" id="IPR000522">
    <property type="entry name" value="ABC_transptr_permease_BtuC"/>
</dbReference>
<accession>A0ABQ6IW00</accession>
<dbReference type="PANTHER" id="PTHR30472">
    <property type="entry name" value="FERRIC ENTEROBACTIN TRANSPORT SYSTEM PERMEASE PROTEIN"/>
    <property type="match status" value="1"/>
</dbReference>
<dbReference type="Proteomes" id="UP001157126">
    <property type="component" value="Unassembled WGS sequence"/>
</dbReference>
<organism evidence="10 11">
    <name type="scientific">Mobilicoccus caccae</name>
    <dbReference type="NCBI Taxonomy" id="1859295"/>
    <lineage>
        <taxon>Bacteria</taxon>
        <taxon>Bacillati</taxon>
        <taxon>Actinomycetota</taxon>
        <taxon>Actinomycetes</taxon>
        <taxon>Micrococcales</taxon>
        <taxon>Dermatophilaceae</taxon>
        <taxon>Mobilicoccus</taxon>
    </lineage>
</organism>
<keyword evidence="11" id="KW-1185">Reference proteome</keyword>
<feature type="region of interest" description="Disordered" evidence="8">
    <location>
        <begin position="104"/>
        <end position="125"/>
    </location>
</feature>
<feature type="transmembrane region" description="Helical" evidence="9">
    <location>
        <begin position="29"/>
        <end position="49"/>
    </location>
</feature>
<comment type="caution">
    <text evidence="10">The sequence shown here is derived from an EMBL/GenBank/DDBJ whole genome shotgun (WGS) entry which is preliminary data.</text>
</comment>
<keyword evidence="5 9" id="KW-0812">Transmembrane</keyword>
<evidence type="ECO:0008006" key="12">
    <source>
        <dbReference type="Google" id="ProtNLM"/>
    </source>
</evidence>
<protein>
    <recommendedName>
        <fullName evidence="12">FecCD transport family protein</fullName>
    </recommendedName>
</protein>
<name>A0ABQ6IW00_9MICO</name>
<evidence type="ECO:0000256" key="3">
    <source>
        <dbReference type="ARBA" id="ARBA00022448"/>
    </source>
</evidence>
<comment type="similarity">
    <text evidence="2">Belongs to the binding-protein-dependent transport system permease family. FecCD subfamily.</text>
</comment>
<gene>
    <name evidence="10" type="ORF">GCM10025883_29080</name>
</gene>
<evidence type="ECO:0000256" key="8">
    <source>
        <dbReference type="SAM" id="MobiDB-lite"/>
    </source>
</evidence>
<evidence type="ECO:0000256" key="4">
    <source>
        <dbReference type="ARBA" id="ARBA00022475"/>
    </source>
</evidence>
<evidence type="ECO:0000256" key="2">
    <source>
        <dbReference type="ARBA" id="ARBA00007935"/>
    </source>
</evidence>
<evidence type="ECO:0000313" key="10">
    <source>
        <dbReference type="EMBL" id="GMA40863.1"/>
    </source>
</evidence>
<evidence type="ECO:0000256" key="7">
    <source>
        <dbReference type="ARBA" id="ARBA00023136"/>
    </source>
</evidence>
<evidence type="ECO:0000256" key="5">
    <source>
        <dbReference type="ARBA" id="ARBA00022692"/>
    </source>
</evidence>
<comment type="subcellular location">
    <subcellularLocation>
        <location evidence="1">Cell membrane</location>
        <topology evidence="1">Multi-pass membrane protein</topology>
    </subcellularLocation>
</comment>
<evidence type="ECO:0000313" key="11">
    <source>
        <dbReference type="Proteomes" id="UP001157126"/>
    </source>
</evidence>
<dbReference type="PANTHER" id="PTHR30472:SF24">
    <property type="entry name" value="FERRIC ENTEROBACTIN TRANSPORT SYSTEM PERMEASE PROTEIN FEPG"/>
    <property type="match status" value="1"/>
</dbReference>
<evidence type="ECO:0000256" key="1">
    <source>
        <dbReference type="ARBA" id="ARBA00004651"/>
    </source>
</evidence>
<keyword evidence="7 9" id="KW-0472">Membrane</keyword>
<evidence type="ECO:0000256" key="9">
    <source>
        <dbReference type="SAM" id="Phobius"/>
    </source>
</evidence>
<dbReference type="EMBL" id="BSUO01000001">
    <property type="protein sequence ID" value="GMA40863.1"/>
    <property type="molecule type" value="Genomic_DNA"/>
</dbReference>
<dbReference type="Gene3D" id="1.10.3470.10">
    <property type="entry name" value="ABC transporter involved in vitamin B12 uptake, BtuC"/>
    <property type="match status" value="1"/>
</dbReference>
<keyword evidence="6 9" id="KW-1133">Transmembrane helix</keyword>
<dbReference type="Pfam" id="PF01032">
    <property type="entry name" value="FecCD"/>
    <property type="match status" value="1"/>
</dbReference>
<evidence type="ECO:0000256" key="6">
    <source>
        <dbReference type="ARBA" id="ARBA00022989"/>
    </source>
</evidence>
<sequence length="125" mass="13373">MTATQERPAVSPTLETVRRGRIRRRRARLTATCVLAALVLALFVIGLMVGQRFYGLGEVVRVVLGEQVPGASVTVGELRLPRVSMSVLAGAAFGLGGITFQTMLRNPWPPPTSSGSRPEPAPRPP</sequence>
<keyword evidence="3" id="KW-0813">Transport</keyword>
<keyword evidence="4" id="KW-1003">Cell membrane</keyword>